<dbReference type="InterPro" id="IPR012338">
    <property type="entry name" value="Beta-lactam/transpept-like"/>
</dbReference>
<keyword evidence="1" id="KW-0472">Membrane</keyword>
<evidence type="ECO:0000313" key="5">
    <source>
        <dbReference type="Proteomes" id="UP000569914"/>
    </source>
</evidence>
<organism evidence="4 5">
    <name type="scientific">Microlunatus parietis</name>
    <dbReference type="NCBI Taxonomy" id="682979"/>
    <lineage>
        <taxon>Bacteria</taxon>
        <taxon>Bacillati</taxon>
        <taxon>Actinomycetota</taxon>
        <taxon>Actinomycetes</taxon>
        <taxon>Propionibacteriales</taxon>
        <taxon>Propionibacteriaceae</taxon>
        <taxon>Microlunatus</taxon>
    </lineage>
</organism>
<proteinExistence type="predicted"/>
<keyword evidence="1" id="KW-0812">Transmembrane</keyword>
<evidence type="ECO:0000259" key="3">
    <source>
        <dbReference type="Pfam" id="PF00144"/>
    </source>
</evidence>
<dbReference type="AlphaFoldDB" id="A0A7Y9L8Y7"/>
<evidence type="ECO:0000256" key="1">
    <source>
        <dbReference type="SAM" id="Phobius"/>
    </source>
</evidence>
<accession>A0A7Y9L8Y7</accession>
<dbReference type="PANTHER" id="PTHR46825:SF9">
    <property type="entry name" value="BETA-LACTAMASE-RELATED DOMAIN-CONTAINING PROTEIN"/>
    <property type="match status" value="1"/>
</dbReference>
<dbReference type="InterPro" id="IPR050491">
    <property type="entry name" value="AmpC-like"/>
</dbReference>
<feature type="domain" description="Beta-lactamase-related" evidence="3">
    <location>
        <begin position="67"/>
        <end position="397"/>
    </location>
</feature>
<dbReference type="RefSeq" id="WP_179751262.1">
    <property type="nucleotide sequence ID" value="NZ_JACCBU010000001.1"/>
</dbReference>
<reference evidence="4 5" key="1">
    <citation type="submission" date="2020-07" db="EMBL/GenBank/DDBJ databases">
        <title>Sequencing the genomes of 1000 actinobacteria strains.</title>
        <authorList>
            <person name="Klenk H.-P."/>
        </authorList>
    </citation>
    <scope>NUCLEOTIDE SEQUENCE [LARGE SCALE GENOMIC DNA]</scope>
    <source>
        <strain evidence="4 5">DSM 22083</strain>
    </source>
</reference>
<keyword evidence="5" id="KW-1185">Reference proteome</keyword>
<gene>
    <name evidence="4" type="ORF">BKA15_002578</name>
</gene>
<feature type="transmembrane region" description="Helical" evidence="1">
    <location>
        <begin position="636"/>
        <end position="657"/>
    </location>
</feature>
<keyword evidence="1" id="KW-1133">Transmembrane helix</keyword>
<feature type="chain" id="PRO_5039255386" evidence="2">
    <location>
        <begin position="32"/>
        <end position="668"/>
    </location>
</feature>
<dbReference type="InterPro" id="IPR001466">
    <property type="entry name" value="Beta-lactam-related"/>
</dbReference>
<evidence type="ECO:0000256" key="2">
    <source>
        <dbReference type="SAM" id="SignalP"/>
    </source>
</evidence>
<sequence>MIIAPPRRSRSMITAVPVLLALLALTLAGCAAPATGPVITPPTAPRVSAELTKADVDDWLDGMLPTALEREGLAGATVSVVADGRILTERGYGAADLGEAERPPVPVDPARTLFRIGSVSKLVTAVAVMQQVEAGKVDLDADVQTYLDFDLERAFDEPVTLRHLLSHTAGYEDRGRGVLLAPGTPEPDLRTEVAVDQPEQLYRPGTVPAYSNWSNALAAYVVQRVTGTPYRDYARDRVLDRLGMSGSSFDQPLPEGLAGRMSQGYPAVGASAAGFETIGPAPAGAMSATAHDLGLFMLALLGTPAGNSPPLLRPESLAAMGRPAVAESLGGLGLADQMGLGFFLYELQGHRVLAHGGDTAMFHSQLAVLPELGTGIFVSINSTGRAGDSAATLRTALLTGFVERYHPGPAAAAPAATATSAEHAARAAGSYQFSRRGESTFFRAASVISAITVTDNGDGTISLPIVATSGGHPLRLREVSVTEDGWVWQEVGGELRLAMDVADGRVTAIGYDPAHVLLPMPPDRQAVLPVAIGAIGWALLVLLAWPIGAIVRRRHGVSLAEWSVARRRLRTLTHLGLLAVPLATLGWVAVISLIGSFVPAPEPVLRALQVLTLVPVLAVVPALLQLIGTLRNRGGVWSAIGNLLIMVALLAFGWAAWTAGLLSPDLTY</sequence>
<dbReference type="Proteomes" id="UP000569914">
    <property type="component" value="Unassembled WGS sequence"/>
</dbReference>
<comment type="caution">
    <text evidence="4">The sequence shown here is derived from an EMBL/GenBank/DDBJ whole genome shotgun (WGS) entry which is preliminary data.</text>
</comment>
<feature type="transmembrane region" description="Helical" evidence="1">
    <location>
        <begin position="526"/>
        <end position="551"/>
    </location>
</feature>
<dbReference type="Pfam" id="PF00144">
    <property type="entry name" value="Beta-lactamase"/>
    <property type="match status" value="1"/>
</dbReference>
<feature type="signal peptide" evidence="2">
    <location>
        <begin position="1"/>
        <end position="31"/>
    </location>
</feature>
<dbReference type="PANTHER" id="PTHR46825">
    <property type="entry name" value="D-ALANYL-D-ALANINE-CARBOXYPEPTIDASE/ENDOPEPTIDASE AMPH"/>
    <property type="match status" value="1"/>
</dbReference>
<feature type="transmembrane region" description="Helical" evidence="1">
    <location>
        <begin position="604"/>
        <end position="624"/>
    </location>
</feature>
<protein>
    <submittedName>
        <fullName evidence="4">CubicO group peptidase (Beta-lactamase class C family)</fullName>
    </submittedName>
</protein>
<feature type="transmembrane region" description="Helical" evidence="1">
    <location>
        <begin position="572"/>
        <end position="598"/>
    </location>
</feature>
<dbReference type="EMBL" id="JACCBU010000001">
    <property type="protein sequence ID" value="NYE71249.1"/>
    <property type="molecule type" value="Genomic_DNA"/>
</dbReference>
<dbReference type="SUPFAM" id="SSF56601">
    <property type="entry name" value="beta-lactamase/transpeptidase-like"/>
    <property type="match status" value="1"/>
</dbReference>
<name>A0A7Y9L8Y7_9ACTN</name>
<evidence type="ECO:0000313" key="4">
    <source>
        <dbReference type="EMBL" id="NYE71249.1"/>
    </source>
</evidence>
<dbReference type="Gene3D" id="3.40.710.10">
    <property type="entry name" value="DD-peptidase/beta-lactamase superfamily"/>
    <property type="match status" value="1"/>
</dbReference>
<keyword evidence="2" id="KW-0732">Signal</keyword>
<dbReference type="PROSITE" id="PS51257">
    <property type="entry name" value="PROKAR_LIPOPROTEIN"/>
    <property type="match status" value="1"/>
</dbReference>